<evidence type="ECO:0000259" key="1">
    <source>
        <dbReference type="Pfam" id="PF20906"/>
    </source>
</evidence>
<protein>
    <recommendedName>
        <fullName evidence="1">S-Me-THD-like C-terminal domain-containing protein</fullName>
    </recommendedName>
</protein>
<dbReference type="InterPro" id="IPR048350">
    <property type="entry name" value="S-Me-THD-like_C"/>
</dbReference>
<dbReference type="InterPro" id="IPR024071">
    <property type="entry name" value="S-Me-THD_C_sf"/>
</dbReference>
<name>X0T6I6_9ZZZZ</name>
<sequence length="147" mass="16502">GRTIREARQAKSNVVETVREAVGGFEVFRGKIVDVRRRTEKGFAKGEAVIEGVDDYASQTLELHFQNENLVAKVDGEIVVSVPDLITVLDTETGEPITTETLRYGFRVTVLGIPCNEKWRTPEGLELVGPRYFGYDVDWVPVEERFG</sequence>
<gene>
    <name evidence="2" type="ORF">S01H1_22467</name>
</gene>
<proteinExistence type="predicted"/>
<dbReference type="AlphaFoldDB" id="X0T6I6"/>
<dbReference type="Pfam" id="PF20906">
    <property type="entry name" value="S-Me-THD_C"/>
    <property type="match status" value="1"/>
</dbReference>
<comment type="caution">
    <text evidence="2">The sequence shown here is derived from an EMBL/GenBank/DDBJ whole genome shotgun (WGS) entry which is preliminary data.</text>
</comment>
<organism evidence="2">
    <name type="scientific">marine sediment metagenome</name>
    <dbReference type="NCBI Taxonomy" id="412755"/>
    <lineage>
        <taxon>unclassified sequences</taxon>
        <taxon>metagenomes</taxon>
        <taxon>ecological metagenomes</taxon>
    </lineage>
</organism>
<accession>X0T6I6</accession>
<feature type="non-terminal residue" evidence="2">
    <location>
        <position position="1"/>
    </location>
</feature>
<dbReference type="EMBL" id="BARS01012686">
    <property type="protein sequence ID" value="GAF89093.1"/>
    <property type="molecule type" value="Genomic_DNA"/>
</dbReference>
<dbReference type="Gene3D" id="2.40.390.10">
    <property type="entry name" value="CV3147-like"/>
    <property type="match status" value="1"/>
</dbReference>
<evidence type="ECO:0000313" key="2">
    <source>
        <dbReference type="EMBL" id="GAF89093.1"/>
    </source>
</evidence>
<feature type="domain" description="S-Me-THD-like C-terminal" evidence="1">
    <location>
        <begin position="1"/>
        <end position="142"/>
    </location>
</feature>
<reference evidence="2" key="1">
    <citation type="journal article" date="2014" name="Front. Microbiol.">
        <title>High frequency of phylogenetically diverse reductive dehalogenase-homologous genes in deep subseafloor sedimentary metagenomes.</title>
        <authorList>
            <person name="Kawai M."/>
            <person name="Futagami T."/>
            <person name="Toyoda A."/>
            <person name="Takaki Y."/>
            <person name="Nishi S."/>
            <person name="Hori S."/>
            <person name="Arai W."/>
            <person name="Tsubouchi T."/>
            <person name="Morono Y."/>
            <person name="Uchiyama I."/>
            <person name="Ito T."/>
            <person name="Fujiyama A."/>
            <person name="Inagaki F."/>
            <person name="Takami H."/>
        </authorList>
    </citation>
    <scope>NUCLEOTIDE SEQUENCE</scope>
    <source>
        <strain evidence="2">Expedition CK06-06</strain>
    </source>
</reference>
<dbReference type="SUPFAM" id="SSF160991">
    <property type="entry name" value="CV3147-like"/>
    <property type="match status" value="1"/>
</dbReference>